<dbReference type="AlphaFoldDB" id="A0A0C3D586"/>
<sequence>MFSIFNGSGKPTYIDLSPCRHKTTATTSPLATTICSHRTKVPPRTLEVASSIDIGSPRWMSLDGFQESFVSIPGCTVSIGN</sequence>
<protein>
    <submittedName>
        <fullName evidence="1">Uncharacterized protein</fullName>
    </submittedName>
</protein>
<keyword evidence="2" id="KW-1185">Reference proteome</keyword>
<accession>A0A0C3D586</accession>
<dbReference type="HOGENOM" id="CLU_2575245_0_0_1"/>
<organism evidence="1 2">
    <name type="scientific">Scleroderma citrinum Foug A</name>
    <dbReference type="NCBI Taxonomy" id="1036808"/>
    <lineage>
        <taxon>Eukaryota</taxon>
        <taxon>Fungi</taxon>
        <taxon>Dikarya</taxon>
        <taxon>Basidiomycota</taxon>
        <taxon>Agaricomycotina</taxon>
        <taxon>Agaricomycetes</taxon>
        <taxon>Agaricomycetidae</taxon>
        <taxon>Boletales</taxon>
        <taxon>Sclerodermatineae</taxon>
        <taxon>Sclerodermataceae</taxon>
        <taxon>Scleroderma</taxon>
    </lineage>
</organism>
<gene>
    <name evidence="1" type="ORF">SCLCIDRAFT_1220793</name>
</gene>
<name>A0A0C3D586_9AGAM</name>
<reference evidence="1 2" key="1">
    <citation type="submission" date="2014-04" db="EMBL/GenBank/DDBJ databases">
        <authorList>
            <consortium name="DOE Joint Genome Institute"/>
            <person name="Kuo A."/>
            <person name="Kohler A."/>
            <person name="Nagy L.G."/>
            <person name="Floudas D."/>
            <person name="Copeland A."/>
            <person name="Barry K.W."/>
            <person name="Cichocki N."/>
            <person name="Veneault-Fourrey C."/>
            <person name="LaButti K."/>
            <person name="Lindquist E.A."/>
            <person name="Lipzen A."/>
            <person name="Lundell T."/>
            <person name="Morin E."/>
            <person name="Murat C."/>
            <person name="Sun H."/>
            <person name="Tunlid A."/>
            <person name="Henrissat B."/>
            <person name="Grigoriev I.V."/>
            <person name="Hibbett D.S."/>
            <person name="Martin F."/>
            <person name="Nordberg H.P."/>
            <person name="Cantor M.N."/>
            <person name="Hua S.X."/>
        </authorList>
    </citation>
    <scope>NUCLEOTIDE SEQUENCE [LARGE SCALE GENOMIC DNA]</scope>
    <source>
        <strain evidence="1 2">Foug A</strain>
    </source>
</reference>
<reference evidence="2" key="2">
    <citation type="submission" date="2015-01" db="EMBL/GenBank/DDBJ databases">
        <title>Evolutionary Origins and Diversification of the Mycorrhizal Mutualists.</title>
        <authorList>
            <consortium name="DOE Joint Genome Institute"/>
            <consortium name="Mycorrhizal Genomics Consortium"/>
            <person name="Kohler A."/>
            <person name="Kuo A."/>
            <person name="Nagy L.G."/>
            <person name="Floudas D."/>
            <person name="Copeland A."/>
            <person name="Barry K.W."/>
            <person name="Cichocki N."/>
            <person name="Veneault-Fourrey C."/>
            <person name="LaButti K."/>
            <person name="Lindquist E.A."/>
            <person name="Lipzen A."/>
            <person name="Lundell T."/>
            <person name="Morin E."/>
            <person name="Murat C."/>
            <person name="Riley R."/>
            <person name="Ohm R."/>
            <person name="Sun H."/>
            <person name="Tunlid A."/>
            <person name="Henrissat B."/>
            <person name="Grigoriev I.V."/>
            <person name="Hibbett D.S."/>
            <person name="Martin F."/>
        </authorList>
    </citation>
    <scope>NUCLEOTIDE SEQUENCE [LARGE SCALE GENOMIC DNA]</scope>
    <source>
        <strain evidence="2">Foug A</strain>
    </source>
</reference>
<dbReference type="EMBL" id="KN822125">
    <property type="protein sequence ID" value="KIM55960.1"/>
    <property type="molecule type" value="Genomic_DNA"/>
</dbReference>
<dbReference type="InParanoid" id="A0A0C3D586"/>
<evidence type="ECO:0000313" key="2">
    <source>
        <dbReference type="Proteomes" id="UP000053989"/>
    </source>
</evidence>
<evidence type="ECO:0000313" key="1">
    <source>
        <dbReference type="EMBL" id="KIM55960.1"/>
    </source>
</evidence>
<proteinExistence type="predicted"/>
<dbReference type="Proteomes" id="UP000053989">
    <property type="component" value="Unassembled WGS sequence"/>
</dbReference>